<dbReference type="Gene3D" id="3.40.50.720">
    <property type="entry name" value="NAD(P)-binding Rossmann-like Domain"/>
    <property type="match status" value="1"/>
</dbReference>
<name>G6ECG4_9SPHN</name>
<evidence type="ECO:0000256" key="1">
    <source>
        <dbReference type="ARBA" id="ARBA00006484"/>
    </source>
</evidence>
<dbReference type="InterPro" id="IPR036291">
    <property type="entry name" value="NAD(P)-bd_dom_sf"/>
</dbReference>
<dbReference type="PANTHER" id="PTHR44196">
    <property type="entry name" value="DEHYDROGENASE/REDUCTASE SDR FAMILY MEMBER 7B"/>
    <property type="match status" value="1"/>
</dbReference>
<dbReference type="InterPro" id="IPR002347">
    <property type="entry name" value="SDR_fam"/>
</dbReference>
<dbReference type="GO" id="GO:0016491">
    <property type="term" value="F:oxidoreductase activity"/>
    <property type="evidence" value="ECO:0007669"/>
    <property type="project" value="UniProtKB-KW"/>
</dbReference>
<dbReference type="AlphaFoldDB" id="G6ECG4"/>
<dbReference type="EMBL" id="AGFM01000029">
    <property type="protein sequence ID" value="EHJ60875.1"/>
    <property type="molecule type" value="Genomic_DNA"/>
</dbReference>
<proteinExistence type="inferred from homology"/>
<evidence type="ECO:0000256" key="2">
    <source>
        <dbReference type="ARBA" id="ARBA00023002"/>
    </source>
</evidence>
<organism evidence="3 4">
    <name type="scientific">Novosphingobium pentaromativorans US6-1</name>
    <dbReference type="NCBI Taxonomy" id="1088721"/>
    <lineage>
        <taxon>Bacteria</taxon>
        <taxon>Pseudomonadati</taxon>
        <taxon>Pseudomonadota</taxon>
        <taxon>Alphaproteobacteria</taxon>
        <taxon>Sphingomonadales</taxon>
        <taxon>Sphingomonadaceae</taxon>
        <taxon>Novosphingobium</taxon>
    </lineage>
</organism>
<dbReference type="PRINTS" id="PR00081">
    <property type="entry name" value="GDHRDH"/>
</dbReference>
<keyword evidence="2" id="KW-0560">Oxidoreductase</keyword>
<sequence length="263" mass="27639">MMDQLELEGGCAVVTGAGSGIGRALALEAARRGLNVALSDIAPEALAETLAMVEAAGGSGMARTLDVRDAQGLELFARDVENAFGSPALVFANAGVLKYGSTIRPDLSVWRRTVEVNVLGPVNTVHAFLGRMVDAARPAQFVITGSMGSLVSVPELASYTASKHAMWALADSLAIELADQDAVGVSLLCPPRVDTPILNESEARIRSAQGEEAARSLRRSAMTPAEVASCAFDGAIARRLYITQQIEGIAPLLRQRIAKLIDL</sequence>
<dbReference type="SUPFAM" id="SSF51735">
    <property type="entry name" value="NAD(P)-binding Rossmann-fold domains"/>
    <property type="match status" value="1"/>
</dbReference>
<evidence type="ECO:0000313" key="3">
    <source>
        <dbReference type="EMBL" id="EHJ60875.1"/>
    </source>
</evidence>
<dbReference type="OrthoDB" id="7191281at2"/>
<dbReference type="GO" id="GO:0016020">
    <property type="term" value="C:membrane"/>
    <property type="evidence" value="ECO:0007669"/>
    <property type="project" value="TreeGrafter"/>
</dbReference>
<evidence type="ECO:0008006" key="5">
    <source>
        <dbReference type="Google" id="ProtNLM"/>
    </source>
</evidence>
<accession>G6ECG4</accession>
<gene>
    <name evidence="3" type="ORF">NSU_2035</name>
</gene>
<comment type="caution">
    <text evidence="3">The sequence shown here is derived from an EMBL/GenBank/DDBJ whole genome shotgun (WGS) entry which is preliminary data.</text>
</comment>
<dbReference type="PATRIC" id="fig|1088721.3.peg.2014"/>
<dbReference type="Pfam" id="PF00106">
    <property type="entry name" value="adh_short"/>
    <property type="match status" value="1"/>
</dbReference>
<dbReference type="PROSITE" id="PS00061">
    <property type="entry name" value="ADH_SHORT"/>
    <property type="match status" value="1"/>
</dbReference>
<dbReference type="CDD" id="cd05233">
    <property type="entry name" value="SDR_c"/>
    <property type="match status" value="1"/>
</dbReference>
<dbReference type="Proteomes" id="UP000004030">
    <property type="component" value="Unassembled WGS sequence"/>
</dbReference>
<reference evidence="3 4" key="1">
    <citation type="journal article" date="2012" name="J. Bacteriol.">
        <title>Genome sequence of benzo(a)pyrene-degrading bacterium Novosphingobium pentaromativorans US6-1.</title>
        <authorList>
            <person name="Luo Y.R."/>
            <person name="Kang S.G."/>
            <person name="Kim S.J."/>
            <person name="Kim M.R."/>
            <person name="Li N."/>
            <person name="Lee J.H."/>
            <person name="Kwon K.K."/>
        </authorList>
    </citation>
    <scope>NUCLEOTIDE SEQUENCE [LARGE SCALE GENOMIC DNA]</scope>
    <source>
        <strain evidence="3 4">US6-1</strain>
    </source>
</reference>
<dbReference type="PANTHER" id="PTHR44196:SF1">
    <property type="entry name" value="DEHYDROGENASE_REDUCTASE SDR FAMILY MEMBER 7B"/>
    <property type="match status" value="1"/>
</dbReference>
<dbReference type="InterPro" id="IPR020904">
    <property type="entry name" value="Sc_DH/Rdtase_CS"/>
</dbReference>
<comment type="similarity">
    <text evidence="1">Belongs to the short-chain dehydrogenases/reductases (SDR) family.</text>
</comment>
<protein>
    <recommendedName>
        <fullName evidence="5">Short-chain dehydrogenase/reductase SDR</fullName>
    </recommendedName>
</protein>
<keyword evidence="4" id="KW-1185">Reference proteome</keyword>
<evidence type="ECO:0000313" key="4">
    <source>
        <dbReference type="Proteomes" id="UP000004030"/>
    </source>
</evidence>
<dbReference type="eggNOG" id="COG1028">
    <property type="taxonomic scope" value="Bacteria"/>
</dbReference>